<dbReference type="SUPFAM" id="SSF53474">
    <property type="entry name" value="alpha/beta-Hydrolases"/>
    <property type="match status" value="1"/>
</dbReference>
<evidence type="ECO:0000313" key="3">
    <source>
        <dbReference type="EMBL" id="GAA2619371.1"/>
    </source>
</evidence>
<evidence type="ECO:0000256" key="1">
    <source>
        <dbReference type="SAM" id="MobiDB-lite"/>
    </source>
</evidence>
<feature type="compositionally biased region" description="Low complexity" evidence="1">
    <location>
        <begin position="190"/>
        <end position="202"/>
    </location>
</feature>
<reference evidence="3 4" key="1">
    <citation type="journal article" date="2019" name="Int. J. Syst. Evol. Microbiol.">
        <title>The Global Catalogue of Microorganisms (GCM) 10K type strain sequencing project: providing services to taxonomists for standard genome sequencing and annotation.</title>
        <authorList>
            <consortium name="The Broad Institute Genomics Platform"/>
            <consortium name="The Broad Institute Genome Sequencing Center for Infectious Disease"/>
            <person name="Wu L."/>
            <person name="Ma J."/>
        </authorList>
    </citation>
    <scope>NUCLEOTIDE SEQUENCE [LARGE SCALE GENOMIC DNA]</scope>
    <source>
        <strain evidence="3 4">JCM 4524</strain>
    </source>
</reference>
<feature type="domain" description="AB hydrolase-1" evidence="2">
    <location>
        <begin position="33"/>
        <end position="99"/>
    </location>
</feature>
<dbReference type="Gene3D" id="3.40.50.1820">
    <property type="entry name" value="alpha/beta hydrolase"/>
    <property type="match status" value="1"/>
</dbReference>
<sequence length="213" mass="21655">MSTYLADKAEDLSVQGVSAAFTYRRMGPQGGVPLVLVSGFRGTIDSWDPEFLDLLAAGHDVILFDNVGIGYTTGEPRDSVEGFADGAIEFIEALGLAQVAVSPVTRLARLSSSRCGSGLGAGGAGLVRTGQTSAESVGPLQVALLGSPARCALVTPAVRARSRRRAREGWGHDPEPHGLAHASAARDRAGTGPAGADAPPGGSVTDGLPAPIT</sequence>
<evidence type="ECO:0000259" key="2">
    <source>
        <dbReference type="Pfam" id="PF00561"/>
    </source>
</evidence>
<dbReference type="InterPro" id="IPR029058">
    <property type="entry name" value="AB_hydrolase_fold"/>
</dbReference>
<dbReference type="Pfam" id="PF00561">
    <property type="entry name" value="Abhydrolase_1"/>
    <property type="match status" value="1"/>
</dbReference>
<dbReference type="InterPro" id="IPR000073">
    <property type="entry name" value="AB_hydrolase_1"/>
</dbReference>
<keyword evidence="4" id="KW-1185">Reference proteome</keyword>
<protein>
    <recommendedName>
        <fullName evidence="2">AB hydrolase-1 domain-containing protein</fullName>
    </recommendedName>
</protein>
<dbReference type="EMBL" id="BAAASJ010000002">
    <property type="protein sequence ID" value="GAA2619371.1"/>
    <property type="molecule type" value="Genomic_DNA"/>
</dbReference>
<name>A0ABN3Q7R3_9ACTN</name>
<proteinExistence type="predicted"/>
<gene>
    <name evidence="3" type="ORF">GCM10010307_01860</name>
</gene>
<accession>A0ABN3Q7R3</accession>
<evidence type="ECO:0000313" key="4">
    <source>
        <dbReference type="Proteomes" id="UP001500151"/>
    </source>
</evidence>
<dbReference type="Proteomes" id="UP001500151">
    <property type="component" value="Unassembled WGS sequence"/>
</dbReference>
<organism evidence="3 4">
    <name type="scientific">Streptomyces vastus</name>
    <dbReference type="NCBI Taxonomy" id="285451"/>
    <lineage>
        <taxon>Bacteria</taxon>
        <taxon>Bacillati</taxon>
        <taxon>Actinomycetota</taxon>
        <taxon>Actinomycetes</taxon>
        <taxon>Kitasatosporales</taxon>
        <taxon>Streptomycetaceae</taxon>
        <taxon>Streptomyces</taxon>
    </lineage>
</organism>
<feature type="compositionally biased region" description="Basic and acidic residues" evidence="1">
    <location>
        <begin position="167"/>
        <end position="189"/>
    </location>
</feature>
<dbReference type="RefSeq" id="WP_344386796.1">
    <property type="nucleotide sequence ID" value="NZ_BAAASJ010000002.1"/>
</dbReference>
<comment type="caution">
    <text evidence="3">The sequence shown here is derived from an EMBL/GenBank/DDBJ whole genome shotgun (WGS) entry which is preliminary data.</text>
</comment>
<feature type="region of interest" description="Disordered" evidence="1">
    <location>
        <begin position="164"/>
        <end position="213"/>
    </location>
</feature>